<dbReference type="RefSeq" id="XP_019084251.1">
    <property type="nucleotide sequence ID" value="XM_019228706.1"/>
</dbReference>
<dbReference type="PANTHER" id="PTHR11439">
    <property type="entry name" value="GAG-POL-RELATED RETROTRANSPOSON"/>
    <property type="match status" value="1"/>
</dbReference>
<dbReference type="SUPFAM" id="SSF56672">
    <property type="entry name" value="DNA/RNA polymerases"/>
    <property type="match status" value="1"/>
</dbReference>
<reference evidence="3" key="2">
    <citation type="submission" date="2025-08" db="UniProtKB">
        <authorList>
            <consortium name="RefSeq"/>
        </authorList>
    </citation>
    <scope>IDENTIFICATION</scope>
    <source>
        <tissue evidence="3">Leaf</tissue>
    </source>
</reference>
<keyword evidence="2" id="KW-1185">Reference proteome</keyword>
<protein>
    <submittedName>
        <fullName evidence="3">Uncharacterized protein LOC109125910</fullName>
    </submittedName>
</protein>
<dbReference type="GeneID" id="109125910"/>
<name>A0ABM1QBW3_CAMSA</name>
<sequence>MKLPEGYAERKGITLPKNVVCKLLKLIYGLKQASRQWYKRFSSLLLSLGFTKGHGDQTLFVKPVGRDDFVAVLVYVDDIVIASTTDIKATKLTAALKQLFKLRDLGCKPSSLPMIPNLKMYKEQGDLLEDRKQYRRIVGKLMYLTITRPDITFAVNKLCQYISAPHTPHLAAAYHVLGYIKGTVGQGLFYSANADLTLKGFADSNYGGCLDSRRSTTGFTMFVGDSLISWRSKKQHTVSRSSAEVEYRALALASCELVWLSVLLRDLRVNTAVVPISFSDSTAAVYIATNPVFYERTKHIEIDCHTGRDCLDVGLLKLLHVNTEDQVVDILTKPLFSPQFEHLKSKMSIQNIFQCT</sequence>
<dbReference type="CDD" id="cd09272">
    <property type="entry name" value="RNase_HI_RT_Ty1"/>
    <property type="match status" value="1"/>
</dbReference>
<dbReference type="InterPro" id="IPR043502">
    <property type="entry name" value="DNA/RNA_pol_sf"/>
</dbReference>
<feature type="domain" description="Reverse transcriptase Ty1/copia-type" evidence="1">
    <location>
        <begin position="17"/>
        <end position="107"/>
    </location>
</feature>
<gene>
    <name evidence="3" type="primary">LOC109125910</name>
</gene>
<dbReference type="InterPro" id="IPR013103">
    <property type="entry name" value="RVT_2"/>
</dbReference>
<evidence type="ECO:0000313" key="2">
    <source>
        <dbReference type="Proteomes" id="UP000694864"/>
    </source>
</evidence>
<evidence type="ECO:0000259" key="1">
    <source>
        <dbReference type="Pfam" id="PF07727"/>
    </source>
</evidence>
<proteinExistence type="predicted"/>
<accession>A0ABM1QBW3</accession>
<evidence type="ECO:0000313" key="3">
    <source>
        <dbReference type="RefSeq" id="XP_019084251.1"/>
    </source>
</evidence>
<dbReference type="Proteomes" id="UP000694864">
    <property type="component" value="Chromosome 8"/>
</dbReference>
<dbReference type="Pfam" id="PF07727">
    <property type="entry name" value="RVT_2"/>
    <property type="match status" value="1"/>
</dbReference>
<organism evidence="2 3">
    <name type="scientific">Camelina sativa</name>
    <name type="common">False flax</name>
    <name type="synonym">Myagrum sativum</name>
    <dbReference type="NCBI Taxonomy" id="90675"/>
    <lineage>
        <taxon>Eukaryota</taxon>
        <taxon>Viridiplantae</taxon>
        <taxon>Streptophyta</taxon>
        <taxon>Embryophyta</taxon>
        <taxon>Tracheophyta</taxon>
        <taxon>Spermatophyta</taxon>
        <taxon>Magnoliopsida</taxon>
        <taxon>eudicotyledons</taxon>
        <taxon>Gunneridae</taxon>
        <taxon>Pentapetalae</taxon>
        <taxon>rosids</taxon>
        <taxon>malvids</taxon>
        <taxon>Brassicales</taxon>
        <taxon>Brassicaceae</taxon>
        <taxon>Camelineae</taxon>
        <taxon>Camelina</taxon>
    </lineage>
</organism>
<dbReference type="PANTHER" id="PTHR11439:SF498">
    <property type="entry name" value="DNAK FAMILY PROTEIN"/>
    <property type="match status" value="1"/>
</dbReference>
<reference evidence="2" key="1">
    <citation type="journal article" date="2014" name="Nat. Commun.">
        <title>The emerging biofuel crop Camelina sativa retains a highly undifferentiated hexaploid genome structure.</title>
        <authorList>
            <person name="Kagale S."/>
            <person name="Koh C."/>
            <person name="Nixon J."/>
            <person name="Bollina V."/>
            <person name="Clarke W.E."/>
            <person name="Tuteja R."/>
            <person name="Spillane C."/>
            <person name="Robinson S.J."/>
            <person name="Links M.G."/>
            <person name="Clarke C."/>
            <person name="Higgins E.E."/>
            <person name="Huebert T."/>
            <person name="Sharpe A.G."/>
            <person name="Parkin I.A."/>
        </authorList>
    </citation>
    <scope>NUCLEOTIDE SEQUENCE [LARGE SCALE GENOMIC DNA]</scope>
    <source>
        <strain evidence="2">cv. DH55</strain>
    </source>
</reference>